<protein>
    <submittedName>
        <fullName evidence="2">Uncharacterized protein</fullName>
    </submittedName>
</protein>
<feature type="region of interest" description="Disordered" evidence="1">
    <location>
        <begin position="564"/>
        <end position="783"/>
    </location>
</feature>
<feature type="compositionally biased region" description="Polar residues" evidence="1">
    <location>
        <begin position="49"/>
        <end position="85"/>
    </location>
</feature>
<dbReference type="Proteomes" id="UP001164743">
    <property type="component" value="Chromosome 13A"/>
</dbReference>
<feature type="compositionally biased region" description="Polar residues" evidence="1">
    <location>
        <begin position="448"/>
        <end position="460"/>
    </location>
</feature>
<feature type="compositionally biased region" description="Polar residues" evidence="1">
    <location>
        <begin position="176"/>
        <end position="192"/>
    </location>
</feature>
<feature type="compositionally biased region" description="Pro residues" evidence="1">
    <location>
        <begin position="768"/>
        <end position="777"/>
    </location>
</feature>
<gene>
    <name evidence="2" type="ORF">PtA15_13A267</name>
</gene>
<feature type="compositionally biased region" description="Basic and acidic residues" evidence="1">
    <location>
        <begin position="740"/>
        <end position="757"/>
    </location>
</feature>
<feature type="compositionally biased region" description="Polar residues" evidence="1">
    <location>
        <begin position="716"/>
        <end position="725"/>
    </location>
</feature>
<name>A0ABY7D7H0_9BASI</name>
<accession>A0ABY7D7H0</accession>
<proteinExistence type="predicted"/>
<reference evidence="2" key="1">
    <citation type="submission" date="2022-10" db="EMBL/GenBank/DDBJ databases">
        <title>Puccinia triticina Genome sequencing and assembly.</title>
        <authorList>
            <person name="Li C."/>
        </authorList>
    </citation>
    <scope>NUCLEOTIDE SEQUENCE</scope>
    <source>
        <strain evidence="2">Pt15</strain>
    </source>
</reference>
<sequence length="828" mass="92464">MERNLSAWAMSMEPADQDCESDGQQEQSTTSKFPVRRREDVPSSPIILKNNSRLKNGQQPTAGSESSIGKIASTNQPSTGWDTSVVRTSSPIDISAVEEENQAEFKDTPWTIARRLARTNKRKVSNGRPRIRPQFTIKLPPADQPERPRITLQPDSHTLHSHPAFGQTPRRDRAVQPNTKGSPDQPWANQGQPDCPSPHQEELIDPGYQTAYPPKKLFTIPTSDPPPGTLPHSSPPIHYQQREASSYPPGPDRTDEEQLFPPTSQPVSQSEDTQSPWALGDPEEEEPDTWRQASPRWPLLDQFNHTPLPDYPSENGTDYTGIENTTSAIEHLPGFSTPIQEDERFAEDSFDSYYRATGLEEERFDERESYEYDEARYVDCRYDPESSHLAETRGLDNGGYEPDSMDYYPAEEEFGRAMDEEAWDDDAFDYQAGGRGRAGSGRLARYSQGGSTMPELQTDSLPAAEWERDERRRGLGRRPSAKVGTLSRYTRRTPYRAPAYARGSSSARTPAEVYHYKTPGLKPKQTFHETISSFKYQTTRPRPPLPVHHPLPIRPVKLSCVYEPAPADTQDNTSCRYDDDVDDDGDQLVVPTIRSRAIKTSSSRASGSSKPTPRSHPGPRVEPDQSVARHRSMDQRELKRKADGKARAGHPRRPRSRSQTITVMSPQFPRDRPRHPLSTRRETGASVSAGATLRGSPTDEESSGSASVEVLAPAAQTGSSGPTSRRGTDGQRGPRAAGQGRKEAGHRSVESVRDRPRGASSTSRNPLPLIPPSPPPTRSESRPSKTVFLKYDFDSLSVERCRALREVLEEQVDARRIWWDCPGFASPF</sequence>
<feature type="region of interest" description="Disordered" evidence="1">
    <location>
        <begin position="434"/>
        <end position="509"/>
    </location>
</feature>
<dbReference type="GeneID" id="77803342"/>
<feature type="compositionally biased region" description="Basic residues" evidence="1">
    <location>
        <begin position="118"/>
        <end position="131"/>
    </location>
</feature>
<evidence type="ECO:0000313" key="2">
    <source>
        <dbReference type="EMBL" id="WAQ90867.1"/>
    </source>
</evidence>
<feature type="compositionally biased region" description="Polar residues" evidence="1">
    <location>
        <begin position="261"/>
        <end position="276"/>
    </location>
</feature>
<dbReference type="EMBL" id="CP110433">
    <property type="protein sequence ID" value="WAQ90867.1"/>
    <property type="molecule type" value="Genomic_DNA"/>
</dbReference>
<keyword evidence="3" id="KW-1185">Reference proteome</keyword>
<feature type="region of interest" description="Disordered" evidence="1">
    <location>
        <begin position="118"/>
        <end position="321"/>
    </location>
</feature>
<organism evidence="2 3">
    <name type="scientific">Puccinia triticina</name>
    <dbReference type="NCBI Taxonomy" id="208348"/>
    <lineage>
        <taxon>Eukaryota</taxon>
        <taxon>Fungi</taxon>
        <taxon>Dikarya</taxon>
        <taxon>Basidiomycota</taxon>
        <taxon>Pucciniomycotina</taxon>
        <taxon>Pucciniomycetes</taxon>
        <taxon>Pucciniales</taxon>
        <taxon>Pucciniaceae</taxon>
        <taxon>Puccinia</taxon>
    </lineage>
</organism>
<feature type="compositionally biased region" description="Basic and acidic residues" evidence="1">
    <location>
        <begin position="631"/>
        <end position="646"/>
    </location>
</feature>
<feature type="region of interest" description="Disordered" evidence="1">
    <location>
        <begin position="1"/>
        <end position="85"/>
    </location>
</feature>
<feature type="compositionally biased region" description="Basic residues" evidence="1">
    <location>
        <begin position="647"/>
        <end position="656"/>
    </location>
</feature>
<evidence type="ECO:0000256" key="1">
    <source>
        <dbReference type="SAM" id="MobiDB-lite"/>
    </source>
</evidence>
<evidence type="ECO:0000313" key="3">
    <source>
        <dbReference type="Proteomes" id="UP001164743"/>
    </source>
</evidence>
<dbReference type="RefSeq" id="XP_053026422.1">
    <property type="nucleotide sequence ID" value="XM_053162447.1"/>
</dbReference>